<reference evidence="1 2" key="1">
    <citation type="submission" date="2024-09" db="EMBL/GenBank/DDBJ databases">
        <authorList>
            <person name="Sun Q."/>
            <person name="Mori K."/>
        </authorList>
    </citation>
    <scope>NUCLEOTIDE SEQUENCE [LARGE SCALE GENOMIC DNA]</scope>
    <source>
        <strain evidence="1 2">TBRC 0563</strain>
    </source>
</reference>
<evidence type="ECO:0000313" key="1">
    <source>
        <dbReference type="EMBL" id="MFB9839168.1"/>
    </source>
</evidence>
<evidence type="ECO:0000313" key="2">
    <source>
        <dbReference type="Proteomes" id="UP001589627"/>
    </source>
</evidence>
<comment type="caution">
    <text evidence="1">The sequence shown here is derived from an EMBL/GenBank/DDBJ whole genome shotgun (WGS) entry which is preliminary data.</text>
</comment>
<accession>A0ABV5YVQ5</accession>
<proteinExistence type="predicted"/>
<organism evidence="1 2">
    <name type="scientific">Actinoallomurus acaciae</name>
    <dbReference type="NCBI Taxonomy" id="502577"/>
    <lineage>
        <taxon>Bacteria</taxon>
        <taxon>Bacillati</taxon>
        <taxon>Actinomycetota</taxon>
        <taxon>Actinomycetes</taxon>
        <taxon>Streptosporangiales</taxon>
        <taxon>Thermomonosporaceae</taxon>
        <taxon>Actinoallomurus</taxon>
    </lineage>
</organism>
<dbReference type="EMBL" id="JBHLZP010000651">
    <property type="protein sequence ID" value="MFB9839168.1"/>
    <property type="molecule type" value="Genomic_DNA"/>
</dbReference>
<evidence type="ECO:0008006" key="3">
    <source>
        <dbReference type="Google" id="ProtNLM"/>
    </source>
</evidence>
<protein>
    <recommendedName>
        <fullName evidence="3">Transposase</fullName>
    </recommendedName>
</protein>
<sequence length="129" mass="13811">RPDAAPKAAEVNVLGGRSAQVPVARSRPESPARPGDQAALAYYEQKDPARAAHVIEVIWTGPMLRVYTDLPASDANSRTAIALCEIAAAYAEGHDHLPAVFVHADRAAGYPVLANKMDDRDDCRLGRVP</sequence>
<name>A0ABV5YVQ5_9ACTN</name>
<gene>
    <name evidence="1" type="ORF">ACFFNX_44190</name>
</gene>
<dbReference type="RefSeq" id="WP_378212250.1">
    <property type="nucleotide sequence ID" value="NZ_JBHLZP010000651.1"/>
</dbReference>
<keyword evidence="2" id="KW-1185">Reference proteome</keyword>
<feature type="non-terminal residue" evidence="1">
    <location>
        <position position="1"/>
    </location>
</feature>
<dbReference type="Proteomes" id="UP001589627">
    <property type="component" value="Unassembled WGS sequence"/>
</dbReference>